<evidence type="ECO:0000259" key="2">
    <source>
        <dbReference type="PROSITE" id="PS50927"/>
    </source>
</evidence>
<dbReference type="PROSITE" id="PS50927">
    <property type="entry name" value="BULB_LECTIN"/>
    <property type="match status" value="1"/>
</dbReference>
<organism evidence="3 4">
    <name type="scientific">Allomyces macrogynus (strain ATCC 38327)</name>
    <name type="common">Allomyces javanicus var. macrogynus</name>
    <dbReference type="NCBI Taxonomy" id="578462"/>
    <lineage>
        <taxon>Eukaryota</taxon>
        <taxon>Fungi</taxon>
        <taxon>Fungi incertae sedis</taxon>
        <taxon>Blastocladiomycota</taxon>
        <taxon>Blastocladiomycetes</taxon>
        <taxon>Blastocladiales</taxon>
        <taxon>Blastocladiaceae</taxon>
        <taxon>Allomyces</taxon>
    </lineage>
</organism>
<name>A0A0L0S4K0_ALLM3</name>
<dbReference type="AlphaFoldDB" id="A0A0L0S4K0"/>
<reference evidence="4" key="2">
    <citation type="submission" date="2009-11" db="EMBL/GenBank/DDBJ databases">
        <title>The Genome Sequence of Allomyces macrogynus strain ATCC 38327.</title>
        <authorList>
            <consortium name="The Broad Institute Genome Sequencing Platform"/>
            <person name="Russ C."/>
            <person name="Cuomo C."/>
            <person name="Shea T."/>
            <person name="Young S.K."/>
            <person name="Zeng Q."/>
            <person name="Koehrsen M."/>
            <person name="Haas B."/>
            <person name="Borodovsky M."/>
            <person name="Guigo R."/>
            <person name="Alvarado L."/>
            <person name="Berlin A."/>
            <person name="Borenstein D."/>
            <person name="Chen Z."/>
            <person name="Engels R."/>
            <person name="Freedman E."/>
            <person name="Gellesch M."/>
            <person name="Goldberg J."/>
            <person name="Griggs A."/>
            <person name="Gujja S."/>
            <person name="Heiman D."/>
            <person name="Hepburn T."/>
            <person name="Howarth C."/>
            <person name="Jen D."/>
            <person name="Larson L."/>
            <person name="Lewis B."/>
            <person name="Mehta T."/>
            <person name="Park D."/>
            <person name="Pearson M."/>
            <person name="Roberts A."/>
            <person name="Saif S."/>
            <person name="Shenoy N."/>
            <person name="Sisk P."/>
            <person name="Stolte C."/>
            <person name="Sykes S."/>
            <person name="Walk T."/>
            <person name="White J."/>
            <person name="Yandava C."/>
            <person name="Burger G."/>
            <person name="Gray M.W."/>
            <person name="Holland P.W.H."/>
            <person name="King N."/>
            <person name="Lang F.B.F."/>
            <person name="Roger A.J."/>
            <person name="Ruiz-Trillo I."/>
            <person name="Lander E."/>
            <person name="Nusbaum C."/>
        </authorList>
    </citation>
    <scope>NUCLEOTIDE SEQUENCE [LARGE SCALE GENOMIC DNA]</scope>
    <source>
        <strain evidence="4">ATCC 38327</strain>
    </source>
</reference>
<sequence>MSSWIAELFNRSVELNSAVRPWQQSDWLGFDSCDKISPLHYALRAGEFISSPNNKYFLVMEASGDLALYNSWLWVSANRLWSSGSMGKGSGAPYTLTLPTTPSNARTMAINDRNGDRVWDCGVKHQGRLCLKLMDNGRVTLVDEHSPRVLFSIDSALKIETRDDSFEDVVLPLISDTVATTLEMQREALVCVKDDDVVDVFIKKGPRIAQLLTAATSATSKMLERTNHRVSAALLKQKELVEALEARNTDHIESTLALEAIRKQVDEQEQAVREAEERLTELERAVDNMQREMNRIQQEYKQYETNTFGKVFLAMLSNPFDFTSKLLHDKSRLDAALRLRGPFSEECAQRRSYYDELIAQLEKIRGAERLNLGKKKLATIHLLGLQAEMDELKEARSQLAELHVSLATKCNRLGIAAGSAQILQHETEGFITMSPLITLLKEVVERITETGLVSSDTSAALLADLKMVDAAAQRIKGLEIEPSKAIEDMVVSNLWA</sequence>
<dbReference type="Gene3D" id="2.90.10.30">
    <property type="match status" value="1"/>
</dbReference>
<evidence type="ECO:0000313" key="4">
    <source>
        <dbReference type="Proteomes" id="UP000054350"/>
    </source>
</evidence>
<dbReference type="Proteomes" id="UP000054350">
    <property type="component" value="Unassembled WGS sequence"/>
</dbReference>
<dbReference type="EMBL" id="GG745331">
    <property type="protein sequence ID" value="KNE57375.1"/>
    <property type="molecule type" value="Genomic_DNA"/>
</dbReference>
<keyword evidence="1" id="KW-0175">Coiled coil</keyword>
<dbReference type="eggNOG" id="ENOG502T40S">
    <property type="taxonomic scope" value="Eukaryota"/>
</dbReference>
<evidence type="ECO:0000313" key="3">
    <source>
        <dbReference type="EMBL" id="KNE57375.1"/>
    </source>
</evidence>
<dbReference type="InterPro" id="IPR001480">
    <property type="entry name" value="Bulb-type_lectin_dom"/>
</dbReference>
<dbReference type="OrthoDB" id="1884773at2759"/>
<accession>A0A0L0S4K0</accession>
<feature type="coiled-coil region" evidence="1">
    <location>
        <begin position="258"/>
        <end position="306"/>
    </location>
</feature>
<keyword evidence="4" id="KW-1185">Reference proteome</keyword>
<proteinExistence type="predicted"/>
<gene>
    <name evidence="3" type="ORF">AMAG_03097</name>
</gene>
<feature type="domain" description="Bulb-type lectin" evidence="2">
    <location>
        <begin position="34"/>
        <end position="154"/>
    </location>
</feature>
<reference evidence="3 4" key="1">
    <citation type="submission" date="2009-11" db="EMBL/GenBank/DDBJ databases">
        <title>Annotation of Allomyces macrogynus ATCC 38327.</title>
        <authorList>
            <consortium name="The Broad Institute Genome Sequencing Platform"/>
            <person name="Russ C."/>
            <person name="Cuomo C."/>
            <person name="Burger G."/>
            <person name="Gray M.W."/>
            <person name="Holland P.W.H."/>
            <person name="King N."/>
            <person name="Lang F.B.F."/>
            <person name="Roger A.J."/>
            <person name="Ruiz-Trillo I."/>
            <person name="Young S.K."/>
            <person name="Zeng Q."/>
            <person name="Gargeya S."/>
            <person name="Fitzgerald M."/>
            <person name="Haas B."/>
            <person name="Abouelleil A."/>
            <person name="Alvarado L."/>
            <person name="Arachchi H.M."/>
            <person name="Berlin A."/>
            <person name="Chapman S.B."/>
            <person name="Gearin G."/>
            <person name="Goldberg J."/>
            <person name="Griggs A."/>
            <person name="Gujja S."/>
            <person name="Hansen M."/>
            <person name="Heiman D."/>
            <person name="Howarth C."/>
            <person name="Larimer J."/>
            <person name="Lui A."/>
            <person name="MacDonald P.J.P."/>
            <person name="McCowen C."/>
            <person name="Montmayeur A."/>
            <person name="Murphy C."/>
            <person name="Neiman D."/>
            <person name="Pearson M."/>
            <person name="Priest M."/>
            <person name="Roberts A."/>
            <person name="Saif S."/>
            <person name="Shea T."/>
            <person name="Sisk P."/>
            <person name="Stolte C."/>
            <person name="Sykes S."/>
            <person name="Wortman J."/>
            <person name="Nusbaum C."/>
            <person name="Birren B."/>
        </authorList>
    </citation>
    <scope>NUCLEOTIDE SEQUENCE [LARGE SCALE GENOMIC DNA]</scope>
    <source>
        <strain evidence="3 4">ATCC 38327</strain>
    </source>
</reference>
<evidence type="ECO:0000256" key="1">
    <source>
        <dbReference type="SAM" id="Coils"/>
    </source>
</evidence>
<dbReference type="VEuPathDB" id="FungiDB:AMAG_03097"/>
<protein>
    <recommendedName>
        <fullName evidence="2">Bulb-type lectin domain-containing protein</fullName>
    </recommendedName>
</protein>